<reference evidence="1" key="1">
    <citation type="journal article" date="2020" name="Stud. Mycol.">
        <title>101 Dothideomycetes genomes: a test case for predicting lifestyles and emergence of pathogens.</title>
        <authorList>
            <person name="Haridas S."/>
            <person name="Albert R."/>
            <person name="Binder M."/>
            <person name="Bloem J."/>
            <person name="Labutti K."/>
            <person name="Salamov A."/>
            <person name="Andreopoulos B."/>
            <person name="Baker S."/>
            <person name="Barry K."/>
            <person name="Bills G."/>
            <person name="Bluhm B."/>
            <person name="Cannon C."/>
            <person name="Castanera R."/>
            <person name="Culley D."/>
            <person name="Daum C."/>
            <person name="Ezra D."/>
            <person name="Gonzalez J."/>
            <person name="Henrissat B."/>
            <person name="Kuo A."/>
            <person name="Liang C."/>
            <person name="Lipzen A."/>
            <person name="Lutzoni F."/>
            <person name="Magnuson J."/>
            <person name="Mondo S."/>
            <person name="Nolan M."/>
            <person name="Ohm R."/>
            <person name="Pangilinan J."/>
            <person name="Park H.-J."/>
            <person name="Ramirez L."/>
            <person name="Alfaro M."/>
            <person name="Sun H."/>
            <person name="Tritt A."/>
            <person name="Yoshinaga Y."/>
            <person name="Zwiers L.-H."/>
            <person name="Turgeon B."/>
            <person name="Goodwin S."/>
            <person name="Spatafora J."/>
            <person name="Crous P."/>
            <person name="Grigoriev I."/>
        </authorList>
    </citation>
    <scope>NUCLEOTIDE SEQUENCE</scope>
    <source>
        <strain evidence="1">ATCC 200398</strain>
    </source>
</reference>
<proteinExistence type="predicted"/>
<dbReference type="EMBL" id="MU003496">
    <property type="protein sequence ID" value="KAF2475372.1"/>
    <property type="molecule type" value="Genomic_DNA"/>
</dbReference>
<gene>
    <name evidence="1" type="ORF">BDR25DRAFT_301076</name>
</gene>
<sequence length="446" mass="48581">MPYQLPTDPSILNSDPLGIHDSDDARQFEVLDTLLETAIIRITSNTTAVDIIPGLVEDIAYTIHGNGTLDASHLRDYLLSKNNADSESFAFLLSTARSLSEHFPDHTLDTLSKDGDEIACNGAQVNALLAHQFLGTLARPEGTSWGIPCFTDWFAGNPAHRQAVDGYLSTILDHFTQGGYPETMEFTFSMYTADGMPDPSACDKLPNLHLHVVSEESEPSMATGEPFVLVAANSQPGPGATATQEERLQSASPALSTSALFTPVLPDQAAVVTSVFPVHAAWKGHNRAARLERLFGVEERPWRHYILADALQLDDAEEEHDGLNDLQLGRVEREARKLFAAFIGVRKMQDRSSAANNTCVVEAGAWGCGAFGGNVLIKTVCMMIASAITGVEVHLTLLEQRDVDIDAITALLGSNFTARELWKRISSPDVRSCRTINDFMHHLGLE</sequence>
<evidence type="ECO:0000313" key="2">
    <source>
        <dbReference type="Proteomes" id="UP000799755"/>
    </source>
</evidence>
<evidence type="ECO:0000313" key="1">
    <source>
        <dbReference type="EMBL" id="KAF2475372.1"/>
    </source>
</evidence>
<keyword evidence="2" id="KW-1185">Reference proteome</keyword>
<protein>
    <submittedName>
        <fullName evidence="1">Uncharacterized protein</fullName>
    </submittedName>
</protein>
<organism evidence="1 2">
    <name type="scientific">Lindgomyces ingoldianus</name>
    <dbReference type="NCBI Taxonomy" id="673940"/>
    <lineage>
        <taxon>Eukaryota</taxon>
        <taxon>Fungi</taxon>
        <taxon>Dikarya</taxon>
        <taxon>Ascomycota</taxon>
        <taxon>Pezizomycotina</taxon>
        <taxon>Dothideomycetes</taxon>
        <taxon>Pleosporomycetidae</taxon>
        <taxon>Pleosporales</taxon>
        <taxon>Lindgomycetaceae</taxon>
        <taxon>Lindgomyces</taxon>
    </lineage>
</organism>
<dbReference type="Proteomes" id="UP000799755">
    <property type="component" value="Unassembled WGS sequence"/>
</dbReference>
<name>A0ACB6RAL3_9PLEO</name>
<comment type="caution">
    <text evidence="1">The sequence shown here is derived from an EMBL/GenBank/DDBJ whole genome shotgun (WGS) entry which is preliminary data.</text>
</comment>
<accession>A0ACB6RAL3</accession>